<dbReference type="Proteomes" id="UP001165121">
    <property type="component" value="Unassembled WGS sequence"/>
</dbReference>
<evidence type="ECO:0000256" key="1">
    <source>
        <dbReference type="SAM" id="Phobius"/>
    </source>
</evidence>
<protein>
    <submittedName>
        <fullName evidence="2">Unnamed protein product</fullName>
    </submittedName>
</protein>
<keyword evidence="1" id="KW-0472">Membrane</keyword>
<organism evidence="2 3">
    <name type="scientific">Phytophthora fragariaefolia</name>
    <dbReference type="NCBI Taxonomy" id="1490495"/>
    <lineage>
        <taxon>Eukaryota</taxon>
        <taxon>Sar</taxon>
        <taxon>Stramenopiles</taxon>
        <taxon>Oomycota</taxon>
        <taxon>Peronosporomycetes</taxon>
        <taxon>Peronosporales</taxon>
        <taxon>Peronosporaceae</taxon>
        <taxon>Phytophthora</taxon>
    </lineage>
</organism>
<keyword evidence="1" id="KW-0812">Transmembrane</keyword>
<dbReference type="EMBL" id="BSXT01005032">
    <property type="protein sequence ID" value="GMF59381.1"/>
    <property type="molecule type" value="Genomic_DNA"/>
</dbReference>
<reference evidence="2" key="1">
    <citation type="submission" date="2023-04" db="EMBL/GenBank/DDBJ databases">
        <title>Phytophthora fragariaefolia NBRC 109709.</title>
        <authorList>
            <person name="Ichikawa N."/>
            <person name="Sato H."/>
            <person name="Tonouchi N."/>
        </authorList>
    </citation>
    <scope>NUCLEOTIDE SEQUENCE</scope>
    <source>
        <strain evidence="2">NBRC 109709</strain>
    </source>
</reference>
<keyword evidence="3" id="KW-1185">Reference proteome</keyword>
<gene>
    <name evidence="2" type="ORF">Pfra01_002562600</name>
</gene>
<feature type="transmembrane region" description="Helical" evidence="1">
    <location>
        <begin position="80"/>
        <end position="99"/>
    </location>
</feature>
<feature type="transmembrane region" description="Helical" evidence="1">
    <location>
        <begin position="20"/>
        <end position="41"/>
    </location>
</feature>
<sequence>MNEEASPHNQLRIEFRLVRIGGVTTLVAGAVVLVSIFFMGITLSTFRSTDKNDADRKKLLDWYNAVSGNVMSLMIKQVDFALQLVVVVLLLCFTASFLVCNGPTALNVQLIPGALHVRIVGEDLSSHTAHSKVENSSWDSAYSEKAANNSILNSILHSQLAGTEEKTPPICTYVSIGSPEICAPVLSFGFPSVDWHLEALPSALEQTAKFDLLPLSQNSADLPTELSLSTTKILVIAALTQLQTSLGDLWYGGLTDIVNEFRTPVYSNWTDEAWENSSLPLGNILDFAGEKVVEASDEILQTICKLDFCRE</sequence>
<keyword evidence="1" id="KW-1133">Transmembrane helix</keyword>
<name>A0A9W7D741_9STRA</name>
<evidence type="ECO:0000313" key="2">
    <source>
        <dbReference type="EMBL" id="GMF59381.1"/>
    </source>
</evidence>
<accession>A0A9W7D741</accession>
<proteinExistence type="predicted"/>
<dbReference type="OrthoDB" id="10580962at2759"/>
<evidence type="ECO:0000313" key="3">
    <source>
        <dbReference type="Proteomes" id="UP001165121"/>
    </source>
</evidence>
<comment type="caution">
    <text evidence="2">The sequence shown here is derived from an EMBL/GenBank/DDBJ whole genome shotgun (WGS) entry which is preliminary data.</text>
</comment>
<dbReference type="AlphaFoldDB" id="A0A9W7D741"/>